<protein>
    <recommendedName>
        <fullName evidence="1">Non-structural protein 2</fullName>
        <ecNumber evidence="1">3.6.4.-</ecNumber>
    </recommendedName>
</protein>
<dbReference type="EMBL" id="MG846381">
    <property type="protein sequence ID" value="AXL64586.1"/>
    <property type="molecule type" value="Genomic_RNA"/>
</dbReference>
<organism evidence="4">
    <name type="scientific">Rotavirus F</name>
    <dbReference type="NCBI Taxonomy" id="183405"/>
    <lineage>
        <taxon>Viruses</taxon>
        <taxon>Riboviria</taxon>
        <taxon>Orthornavirae</taxon>
        <taxon>Duplornaviricota</taxon>
        <taxon>Resentoviricetes</taxon>
        <taxon>Reovirales</taxon>
        <taxon>Sedoreoviridae</taxon>
        <taxon>Rotavirus</taxon>
        <taxon>Rotavirus phigastroenteritidis</taxon>
    </lineage>
</organism>
<dbReference type="InterPro" id="IPR024076">
    <property type="entry name" value="Rotavirus_NSP2_C"/>
</dbReference>
<dbReference type="Pfam" id="PF21067">
    <property type="entry name" value="Rota_NS35_N"/>
    <property type="match status" value="1"/>
</dbReference>
<dbReference type="GO" id="GO:0000166">
    <property type="term" value="F:nucleotide binding"/>
    <property type="evidence" value="ECO:0007669"/>
    <property type="project" value="UniProtKB-KW"/>
</dbReference>
<accession>A0A346BLI3</accession>
<dbReference type="Pfam" id="PF02509">
    <property type="entry name" value="Rota_NS35_C"/>
    <property type="match status" value="1"/>
</dbReference>
<feature type="domain" description="Rotavirus non-structural protein 35 C-terminal" evidence="2">
    <location>
        <begin position="146"/>
        <end position="306"/>
    </location>
</feature>
<evidence type="ECO:0000259" key="2">
    <source>
        <dbReference type="Pfam" id="PF02509"/>
    </source>
</evidence>
<dbReference type="InterPro" id="IPR048573">
    <property type="entry name" value="Rota_NS35_N"/>
</dbReference>
<dbReference type="InterPro" id="IPR048306">
    <property type="entry name" value="Rota_NS35_C"/>
</dbReference>
<evidence type="ECO:0000256" key="1">
    <source>
        <dbReference type="RuleBase" id="RU364009"/>
    </source>
</evidence>
<dbReference type="EC" id="3.6.4.-" evidence="1"/>
<name>A0A346BLI3_9REOV</name>
<keyword evidence="1" id="KW-1035">Host cytoplasm</keyword>
<dbReference type="GO" id="GO:0004550">
    <property type="term" value="F:nucleoside diphosphate kinase activity"/>
    <property type="evidence" value="ECO:0007669"/>
    <property type="project" value="InterPro"/>
</dbReference>
<keyword evidence="1" id="KW-0378">Hydrolase</keyword>
<evidence type="ECO:0000259" key="3">
    <source>
        <dbReference type="Pfam" id="PF21067"/>
    </source>
</evidence>
<keyword evidence="1" id="KW-0460">Magnesium</keyword>
<dbReference type="SMR" id="A0A346BLI3"/>
<comment type="subunit">
    <text evidence="1">Homooctamer. Interacts with VP1; this interaction is weak. Interacts with NSP5; this interaction leads to up-regulation of NSP5 phosphorylation and formation of viral factories.</text>
</comment>
<feature type="domain" description="Rotavirus non-structural protein 35 N-terminal" evidence="3">
    <location>
        <begin position="2"/>
        <end position="143"/>
    </location>
</feature>
<dbReference type="GO" id="GO:0017111">
    <property type="term" value="F:ribonucleoside triphosphate phosphatase activity"/>
    <property type="evidence" value="ECO:0007669"/>
    <property type="project" value="InterPro"/>
</dbReference>
<dbReference type="GO" id="GO:0046872">
    <property type="term" value="F:metal ion binding"/>
    <property type="evidence" value="ECO:0007669"/>
    <property type="project" value="UniProtKB-KW"/>
</dbReference>
<comment type="function">
    <text evidence="1">Participates in replication and packaging of the viral genome. Plays a crucial role, together with NSP5, in the formation of virus factories (viroplasms) which are large inclusions in the host cytoplasm where replication intermediates are assembled and viral RNA replication takes place. Displays ssRNA binding, NTPase, RNA triphosphatase (RTPase) and ATP-independent helix-unwinding activities. The unwinding activity may prepare and organize plus-strand RNAs for packaging and replication by removing interfering secondary structures. The RTPase activity plays a role in the removal of the gamma-phosphate from the rotavirus RNA minus strands of dsRNA genome segments.</text>
</comment>
<evidence type="ECO:0000313" key="4">
    <source>
        <dbReference type="EMBL" id="AXL64586.1"/>
    </source>
</evidence>
<keyword evidence="1" id="KW-0547">Nucleotide-binding</keyword>
<dbReference type="GO" id="GO:0003723">
    <property type="term" value="F:RNA binding"/>
    <property type="evidence" value="ECO:0007669"/>
    <property type="project" value="UniProtKB-KW"/>
</dbReference>
<keyword evidence="1" id="KW-0479">Metal-binding</keyword>
<dbReference type="InterPro" id="IPR024068">
    <property type="entry name" value="Rotavirus_NSP2_N"/>
</dbReference>
<dbReference type="Gene3D" id="3.30.428.20">
    <property type="entry name" value="Rotavirus NSP2 fragment, C-terminal domain"/>
    <property type="match status" value="1"/>
</dbReference>
<reference evidence="4" key="1">
    <citation type="submission" date="2018-01" db="EMBL/GenBank/DDBJ databases">
        <title>A case-control study in search for viruses in malabsorption syndrome affected and healthy chickens.</title>
        <authorList>
            <person name="Lima D.A."/>
            <person name="Roehe P.M."/>
        </authorList>
    </citation>
    <scope>NUCLEOTIDE SEQUENCE</scope>
    <source>
        <strain evidence="4">RS/BR/15/4S-7</strain>
    </source>
</reference>
<dbReference type="GO" id="GO:0030430">
    <property type="term" value="C:host cell cytoplasm"/>
    <property type="evidence" value="ECO:0007669"/>
    <property type="project" value="UniProtKB-SubCell"/>
</dbReference>
<dbReference type="SUPFAM" id="SSF75574">
    <property type="entry name" value="Rotavirus NSP2 fragment, N-terminal domain"/>
    <property type="match status" value="1"/>
</dbReference>
<comment type="similarity">
    <text evidence="1">Belongs to the rotavirus NSP2 family.</text>
</comment>
<comment type="subcellular location">
    <subcellularLocation>
        <location evidence="1">Host cytoplasm</location>
    </subcellularLocation>
</comment>
<keyword evidence="1" id="KW-0694">RNA-binding</keyword>
<sequence length="318" mass="36645">MAELGCFVWVEELDGSEDTCVFRAFNRKAVDVLTKYDFKDDDTEVIQTIYGPTPPRKYLRRFKTRMNRSGFYWNNDVYDGCCKMLTTVLNTAHLKGEQAKKLLNSVMSVRHLEGLYRRMNDAEDRLLDDDGKTHLLSVLIMLGATKKIETTITSEGGVIEYMNKYFTIFKLDYSDYKLAPLQTIEYKITFNSDSDNVPDDAFKKLGGHIKFNYNKYMPITHGKGHWRLVHYSETAQHAERIAATLKAIKAIRPDYKTMQLSEHVTARNWIEFMLAIESGIDVQKAKDQCLFKRVQFTKEAKAHARELAISSMSVINGN</sequence>
<dbReference type="Gene3D" id="3.90.1400.10">
    <property type="entry name" value="Rotavirus NSP2 fragment, N-terminal domain"/>
    <property type="match status" value="1"/>
</dbReference>
<comment type="cofactor">
    <cofactor evidence="1">
        <name>Mg(2+)</name>
        <dbReference type="ChEBI" id="CHEBI:18420"/>
    </cofactor>
</comment>
<dbReference type="SUPFAM" id="SSF75347">
    <property type="entry name" value="Rotavirus NSP2 fragment, C-terminal domain"/>
    <property type="match status" value="1"/>
</dbReference>
<proteinExistence type="inferred from homology"/>